<dbReference type="Proteomes" id="UP000479710">
    <property type="component" value="Unassembled WGS sequence"/>
</dbReference>
<accession>A0A6G1D418</accession>
<keyword evidence="3" id="KW-1185">Reference proteome</keyword>
<dbReference type="EMBL" id="SPHZ02000007">
    <property type="protein sequence ID" value="KAF0906463.1"/>
    <property type="molecule type" value="Genomic_DNA"/>
</dbReference>
<evidence type="ECO:0000313" key="2">
    <source>
        <dbReference type="EMBL" id="KAF0906463.1"/>
    </source>
</evidence>
<feature type="region of interest" description="Disordered" evidence="1">
    <location>
        <begin position="33"/>
        <end position="58"/>
    </location>
</feature>
<evidence type="ECO:0000313" key="3">
    <source>
        <dbReference type="Proteomes" id="UP000479710"/>
    </source>
</evidence>
<organism evidence="2 3">
    <name type="scientific">Oryza meyeriana var. granulata</name>
    <dbReference type="NCBI Taxonomy" id="110450"/>
    <lineage>
        <taxon>Eukaryota</taxon>
        <taxon>Viridiplantae</taxon>
        <taxon>Streptophyta</taxon>
        <taxon>Embryophyta</taxon>
        <taxon>Tracheophyta</taxon>
        <taxon>Spermatophyta</taxon>
        <taxon>Magnoliopsida</taxon>
        <taxon>Liliopsida</taxon>
        <taxon>Poales</taxon>
        <taxon>Poaceae</taxon>
        <taxon>BOP clade</taxon>
        <taxon>Oryzoideae</taxon>
        <taxon>Oryzeae</taxon>
        <taxon>Oryzinae</taxon>
        <taxon>Oryza</taxon>
        <taxon>Oryza meyeriana</taxon>
    </lineage>
</organism>
<proteinExistence type="predicted"/>
<comment type="caution">
    <text evidence="2">The sequence shown here is derived from an EMBL/GenBank/DDBJ whole genome shotgun (WGS) entry which is preliminary data.</text>
</comment>
<name>A0A6G1D418_9ORYZ</name>
<reference evidence="2 3" key="1">
    <citation type="submission" date="2019-11" db="EMBL/GenBank/DDBJ databases">
        <title>Whole genome sequence of Oryza granulata.</title>
        <authorList>
            <person name="Li W."/>
        </authorList>
    </citation>
    <scope>NUCLEOTIDE SEQUENCE [LARGE SCALE GENOMIC DNA]</scope>
    <source>
        <strain evidence="3">cv. Menghai</strain>
        <tissue evidence="2">Leaf</tissue>
    </source>
</reference>
<gene>
    <name evidence="2" type="ORF">E2562_011457</name>
</gene>
<sequence>MNAWWATARYHATYCNGELFSILRKVYEREMDEEDTVDEKSARTKVGEDGYGISSSPQSHRLLRRAARRTGMVW</sequence>
<feature type="compositionally biased region" description="Basic and acidic residues" evidence="1">
    <location>
        <begin position="38"/>
        <end position="48"/>
    </location>
</feature>
<protein>
    <submittedName>
        <fullName evidence="2">Uncharacterized protein</fullName>
    </submittedName>
</protein>
<evidence type="ECO:0000256" key="1">
    <source>
        <dbReference type="SAM" id="MobiDB-lite"/>
    </source>
</evidence>
<dbReference type="AlphaFoldDB" id="A0A6G1D418"/>